<dbReference type="AlphaFoldDB" id="A0A8J6TBK9"/>
<comment type="subcellular location">
    <subcellularLocation>
        <location evidence="1">Membrane</location>
        <topology evidence="1">Multi-pass membrane protein</topology>
    </subcellularLocation>
</comment>
<keyword evidence="9" id="KW-0594">Phospholipid biosynthesis</keyword>
<proteinExistence type="inferred from homology"/>
<keyword evidence="10" id="KW-1208">Phospholipid metabolism</keyword>
<evidence type="ECO:0000256" key="3">
    <source>
        <dbReference type="ARBA" id="ARBA00022516"/>
    </source>
</evidence>
<evidence type="ECO:0000256" key="8">
    <source>
        <dbReference type="ARBA" id="ARBA00023136"/>
    </source>
</evidence>
<feature type="transmembrane region" description="Helical" evidence="12">
    <location>
        <begin position="91"/>
        <end position="111"/>
    </location>
</feature>
<reference evidence="13 14" key="1">
    <citation type="submission" date="2020-08" db="EMBL/GenBank/DDBJ databases">
        <title>Bridging the membrane lipid divide: bacteria of the FCB group superphylum have the potential to synthesize archaeal ether lipids.</title>
        <authorList>
            <person name="Villanueva L."/>
            <person name="Von Meijenfeldt F.A.B."/>
            <person name="Westbye A.B."/>
            <person name="Yadav S."/>
            <person name="Hopmans E.C."/>
            <person name="Dutilh B.E."/>
            <person name="Sinninghe Damste J.S."/>
        </authorList>
    </citation>
    <scope>NUCLEOTIDE SEQUENCE [LARGE SCALE GENOMIC DNA]</scope>
    <source>
        <strain evidence="13">NIOZ-UU47</strain>
    </source>
</reference>
<evidence type="ECO:0000256" key="12">
    <source>
        <dbReference type="SAM" id="Phobius"/>
    </source>
</evidence>
<dbReference type="Pfam" id="PF01066">
    <property type="entry name" value="CDP-OH_P_transf"/>
    <property type="match status" value="1"/>
</dbReference>
<dbReference type="GO" id="GO:0016020">
    <property type="term" value="C:membrane"/>
    <property type="evidence" value="ECO:0007669"/>
    <property type="project" value="UniProtKB-SubCell"/>
</dbReference>
<evidence type="ECO:0000256" key="9">
    <source>
        <dbReference type="ARBA" id="ARBA00023209"/>
    </source>
</evidence>
<dbReference type="GO" id="GO:0016780">
    <property type="term" value="F:phosphotransferase activity, for other substituted phosphate groups"/>
    <property type="evidence" value="ECO:0007669"/>
    <property type="project" value="InterPro"/>
</dbReference>
<feature type="transmembrane region" description="Helical" evidence="12">
    <location>
        <begin position="117"/>
        <end position="138"/>
    </location>
</feature>
<dbReference type="InterPro" id="IPR043130">
    <property type="entry name" value="CDP-OH_PTrfase_TM_dom"/>
</dbReference>
<organism evidence="13 14">
    <name type="scientific">Candidatus Desulfobia pelagia</name>
    <dbReference type="NCBI Taxonomy" id="2841692"/>
    <lineage>
        <taxon>Bacteria</taxon>
        <taxon>Pseudomonadati</taxon>
        <taxon>Thermodesulfobacteriota</taxon>
        <taxon>Desulfobulbia</taxon>
        <taxon>Desulfobulbales</taxon>
        <taxon>Desulfobulbaceae</taxon>
        <taxon>Candidatus Desulfobia</taxon>
    </lineage>
</organism>
<dbReference type="GO" id="GO:0008654">
    <property type="term" value="P:phospholipid biosynthetic process"/>
    <property type="evidence" value="ECO:0007669"/>
    <property type="project" value="UniProtKB-KW"/>
</dbReference>
<keyword evidence="6 12" id="KW-1133">Transmembrane helix</keyword>
<name>A0A8J6TBK9_9BACT</name>
<dbReference type="InterPro" id="IPR050324">
    <property type="entry name" value="CDP-alcohol_PTase-I"/>
</dbReference>
<evidence type="ECO:0000256" key="6">
    <source>
        <dbReference type="ARBA" id="ARBA00022989"/>
    </source>
</evidence>
<evidence type="ECO:0000256" key="11">
    <source>
        <dbReference type="RuleBase" id="RU003750"/>
    </source>
</evidence>
<evidence type="ECO:0000256" key="5">
    <source>
        <dbReference type="ARBA" id="ARBA00022692"/>
    </source>
</evidence>
<evidence type="ECO:0000256" key="1">
    <source>
        <dbReference type="ARBA" id="ARBA00004141"/>
    </source>
</evidence>
<dbReference type="InterPro" id="IPR048254">
    <property type="entry name" value="CDP_ALCOHOL_P_TRANSF_CS"/>
</dbReference>
<evidence type="ECO:0000256" key="2">
    <source>
        <dbReference type="ARBA" id="ARBA00010441"/>
    </source>
</evidence>
<feature type="transmembrane region" description="Helical" evidence="12">
    <location>
        <begin position="30"/>
        <end position="52"/>
    </location>
</feature>
<evidence type="ECO:0000313" key="14">
    <source>
        <dbReference type="Proteomes" id="UP000614424"/>
    </source>
</evidence>
<gene>
    <name evidence="13" type="ORF">H8E41_03925</name>
</gene>
<evidence type="ECO:0000313" key="13">
    <source>
        <dbReference type="EMBL" id="MBC8317029.1"/>
    </source>
</evidence>
<dbReference type="Proteomes" id="UP000614424">
    <property type="component" value="Unassembled WGS sequence"/>
</dbReference>
<dbReference type="PROSITE" id="PS00379">
    <property type="entry name" value="CDP_ALCOHOL_P_TRANSF"/>
    <property type="match status" value="1"/>
</dbReference>
<keyword evidence="4 11" id="KW-0808">Transferase</keyword>
<evidence type="ECO:0000256" key="7">
    <source>
        <dbReference type="ARBA" id="ARBA00023098"/>
    </source>
</evidence>
<protein>
    <submittedName>
        <fullName evidence="13">CDP-alcohol phosphatidyltransferase family protein</fullName>
    </submittedName>
</protein>
<keyword evidence="8 12" id="KW-0472">Membrane</keyword>
<comment type="caution">
    <text evidence="13">The sequence shown here is derived from an EMBL/GenBank/DDBJ whole genome shotgun (WGS) entry which is preliminary data.</text>
</comment>
<accession>A0A8J6TBK9</accession>
<dbReference type="EMBL" id="JACNJZ010000065">
    <property type="protein sequence ID" value="MBC8317029.1"/>
    <property type="molecule type" value="Genomic_DNA"/>
</dbReference>
<evidence type="ECO:0000256" key="4">
    <source>
        <dbReference type="ARBA" id="ARBA00022679"/>
    </source>
</evidence>
<keyword evidence="3" id="KW-0444">Lipid biosynthesis</keyword>
<dbReference type="PANTHER" id="PTHR14269">
    <property type="entry name" value="CDP-DIACYLGLYCEROL--GLYCEROL-3-PHOSPHATE 3-PHOSPHATIDYLTRANSFERASE-RELATED"/>
    <property type="match status" value="1"/>
</dbReference>
<sequence length="189" mass="21430">MVNIPNILSCLRLIIAPLLLYLAWNGKANLFLIFFVAALITDCLDGFIARMLNQTSELGARLDSLGDNFIYVTVPPSIWWLRPDIIQREDVWVSIVLFSYILPVICGFLKFKRLISYHTFGAKLSAVLLSVSIILMLIDGPSLPFRVSSLVFLFTAIEEISMTFILPVWQADVPTFIHALRIRRKVLSD</sequence>
<evidence type="ECO:0000256" key="10">
    <source>
        <dbReference type="ARBA" id="ARBA00023264"/>
    </source>
</evidence>
<feature type="transmembrane region" description="Helical" evidence="12">
    <location>
        <begin position="150"/>
        <end position="169"/>
    </location>
</feature>
<feature type="transmembrane region" description="Helical" evidence="12">
    <location>
        <begin position="7"/>
        <end position="24"/>
    </location>
</feature>
<comment type="similarity">
    <text evidence="2 11">Belongs to the CDP-alcohol phosphatidyltransferase class-I family.</text>
</comment>
<keyword evidence="5 12" id="KW-0812">Transmembrane</keyword>
<dbReference type="Gene3D" id="1.20.120.1760">
    <property type="match status" value="1"/>
</dbReference>
<dbReference type="InterPro" id="IPR000462">
    <property type="entry name" value="CDP-OH_P_trans"/>
</dbReference>
<keyword evidence="7" id="KW-0443">Lipid metabolism</keyword>